<dbReference type="AlphaFoldDB" id="A0AAV5JE31"/>
<gene>
    <name evidence="1" type="ORF">SLEP1_g21090</name>
</gene>
<evidence type="ECO:0000313" key="1">
    <source>
        <dbReference type="EMBL" id="GKV09618.1"/>
    </source>
</evidence>
<comment type="caution">
    <text evidence="1">The sequence shown here is derived from an EMBL/GenBank/DDBJ whole genome shotgun (WGS) entry which is preliminary data.</text>
</comment>
<evidence type="ECO:0000313" key="2">
    <source>
        <dbReference type="Proteomes" id="UP001054252"/>
    </source>
</evidence>
<dbReference type="EMBL" id="BPVZ01000030">
    <property type="protein sequence ID" value="GKV09618.1"/>
    <property type="molecule type" value="Genomic_DNA"/>
</dbReference>
<sequence>MRLQLLRLETTAGFCGGPLVLLLRLCRVEVKRRNWIEMEFLRMGRKDSYCSQSFHLAVPSMQKAWKEMIFHCDIRRSQEMLLKRERADFSVLMGVLEGRGLGLRLCFGFGEVFPP</sequence>
<protein>
    <submittedName>
        <fullName evidence="1">Uncharacterized protein</fullName>
    </submittedName>
</protein>
<accession>A0AAV5JE31</accession>
<keyword evidence="2" id="KW-1185">Reference proteome</keyword>
<dbReference type="Proteomes" id="UP001054252">
    <property type="component" value="Unassembled WGS sequence"/>
</dbReference>
<proteinExistence type="predicted"/>
<reference evidence="1 2" key="1">
    <citation type="journal article" date="2021" name="Commun. Biol.">
        <title>The genome of Shorea leprosula (Dipterocarpaceae) highlights the ecological relevance of drought in aseasonal tropical rainforests.</title>
        <authorList>
            <person name="Ng K.K.S."/>
            <person name="Kobayashi M.J."/>
            <person name="Fawcett J.A."/>
            <person name="Hatakeyama M."/>
            <person name="Paape T."/>
            <person name="Ng C.H."/>
            <person name="Ang C.C."/>
            <person name="Tnah L.H."/>
            <person name="Lee C.T."/>
            <person name="Nishiyama T."/>
            <person name="Sese J."/>
            <person name="O'Brien M.J."/>
            <person name="Copetti D."/>
            <person name="Mohd Noor M.I."/>
            <person name="Ong R.C."/>
            <person name="Putra M."/>
            <person name="Sireger I.Z."/>
            <person name="Indrioko S."/>
            <person name="Kosugi Y."/>
            <person name="Izuno A."/>
            <person name="Isagi Y."/>
            <person name="Lee S.L."/>
            <person name="Shimizu K.K."/>
        </authorList>
    </citation>
    <scope>NUCLEOTIDE SEQUENCE [LARGE SCALE GENOMIC DNA]</scope>
    <source>
        <strain evidence="1">214</strain>
    </source>
</reference>
<organism evidence="1 2">
    <name type="scientific">Rubroshorea leprosula</name>
    <dbReference type="NCBI Taxonomy" id="152421"/>
    <lineage>
        <taxon>Eukaryota</taxon>
        <taxon>Viridiplantae</taxon>
        <taxon>Streptophyta</taxon>
        <taxon>Embryophyta</taxon>
        <taxon>Tracheophyta</taxon>
        <taxon>Spermatophyta</taxon>
        <taxon>Magnoliopsida</taxon>
        <taxon>eudicotyledons</taxon>
        <taxon>Gunneridae</taxon>
        <taxon>Pentapetalae</taxon>
        <taxon>rosids</taxon>
        <taxon>malvids</taxon>
        <taxon>Malvales</taxon>
        <taxon>Dipterocarpaceae</taxon>
        <taxon>Rubroshorea</taxon>
    </lineage>
</organism>
<name>A0AAV5JE31_9ROSI</name>